<evidence type="ECO:0000256" key="2">
    <source>
        <dbReference type="PROSITE-ProRule" id="PRU00176"/>
    </source>
</evidence>
<dbReference type="InterPro" id="IPR000504">
    <property type="entry name" value="RRM_dom"/>
</dbReference>
<dbReference type="SMART" id="SM00360">
    <property type="entry name" value="RRM"/>
    <property type="match status" value="2"/>
</dbReference>
<keyword evidence="1 2" id="KW-0694">RNA-binding</keyword>
<evidence type="ECO:0000256" key="1">
    <source>
        <dbReference type="ARBA" id="ARBA00022884"/>
    </source>
</evidence>
<feature type="domain" description="RRM" evidence="3">
    <location>
        <begin position="120"/>
        <end position="191"/>
    </location>
</feature>
<evidence type="ECO:0000259" key="3">
    <source>
        <dbReference type="PROSITE" id="PS50102"/>
    </source>
</evidence>
<dbReference type="Gene3D" id="3.30.70.330">
    <property type="match status" value="2"/>
</dbReference>
<dbReference type="InterPro" id="IPR012677">
    <property type="entry name" value="Nucleotide-bd_a/b_plait_sf"/>
</dbReference>
<dbReference type="SUPFAM" id="SSF54928">
    <property type="entry name" value="RNA-binding domain, RBD"/>
    <property type="match status" value="2"/>
</dbReference>
<dbReference type="EMBL" id="JAPFFF010000008">
    <property type="protein sequence ID" value="KAK8884917.1"/>
    <property type="molecule type" value="Genomic_DNA"/>
</dbReference>
<dbReference type="Proteomes" id="UP001470230">
    <property type="component" value="Unassembled WGS sequence"/>
</dbReference>
<evidence type="ECO:0000313" key="4">
    <source>
        <dbReference type="EMBL" id="KAK8884917.1"/>
    </source>
</evidence>
<dbReference type="PROSITE" id="PS50102">
    <property type="entry name" value="RRM"/>
    <property type="match status" value="2"/>
</dbReference>
<comment type="caution">
    <text evidence="4">The sequence shown here is derived from an EMBL/GenBank/DDBJ whole genome shotgun (WGS) entry which is preliminary data.</text>
</comment>
<dbReference type="CDD" id="cd12246">
    <property type="entry name" value="RRM1_U1A_like"/>
    <property type="match status" value="1"/>
</dbReference>
<feature type="domain" description="RRM" evidence="3">
    <location>
        <begin position="9"/>
        <end position="88"/>
    </location>
</feature>
<protein>
    <recommendedName>
        <fullName evidence="3">RRM domain-containing protein</fullName>
    </recommendedName>
</protein>
<name>A0ABR2K1F2_9EUKA</name>
<dbReference type="PANTHER" id="PTHR10501">
    <property type="entry name" value="U1 SMALL NUCLEAR RIBONUCLEOPROTEIN A/U2 SMALL NUCLEAR RIBONUCLEOPROTEIN B"/>
    <property type="match status" value="1"/>
</dbReference>
<evidence type="ECO:0000313" key="5">
    <source>
        <dbReference type="Proteomes" id="UP001470230"/>
    </source>
</evidence>
<organism evidence="4 5">
    <name type="scientific">Tritrichomonas musculus</name>
    <dbReference type="NCBI Taxonomy" id="1915356"/>
    <lineage>
        <taxon>Eukaryota</taxon>
        <taxon>Metamonada</taxon>
        <taxon>Parabasalia</taxon>
        <taxon>Tritrichomonadida</taxon>
        <taxon>Tritrichomonadidae</taxon>
        <taxon>Tritrichomonas</taxon>
    </lineage>
</organism>
<proteinExistence type="predicted"/>
<dbReference type="Pfam" id="PF00076">
    <property type="entry name" value="RRM_1"/>
    <property type="match status" value="1"/>
</dbReference>
<dbReference type="InterPro" id="IPR035979">
    <property type="entry name" value="RBD_domain_sf"/>
</dbReference>
<accession>A0ABR2K1F2</accession>
<gene>
    <name evidence="4" type="ORF">M9Y10_044040</name>
</gene>
<reference evidence="4 5" key="1">
    <citation type="submission" date="2024-04" db="EMBL/GenBank/DDBJ databases">
        <title>Tritrichomonas musculus Genome.</title>
        <authorList>
            <person name="Alves-Ferreira E."/>
            <person name="Grigg M."/>
            <person name="Lorenzi H."/>
            <person name="Galac M."/>
        </authorList>
    </citation>
    <scope>NUCLEOTIDE SEQUENCE [LARGE SCALE GENOMIC DNA]</scope>
    <source>
        <strain evidence="4 5">EAF2021</strain>
    </source>
</reference>
<sequence length="196" mass="22151">MALPIAPNQTLYIKNLDDKISSRELKIQLYCLFSFVAPVVNIEARKGIKTRGQAWVSFISEEAATIAMQTLQGFPLLGKEMHIEYSKSQSKALSELETIKKIDEPEQESEDEEPTIKETPILKVEGYPPKANQTILSILFKRVPGFQSVEVKEGYALVFYDAVESASKALNSFQNFKITDDYRLSVQFHTVVAQEQ</sequence>
<keyword evidence="5" id="KW-1185">Reference proteome</keyword>